<comment type="caution">
    <text evidence="2">The sequence shown here is derived from an EMBL/GenBank/DDBJ whole genome shotgun (WGS) entry which is preliminary data.</text>
</comment>
<evidence type="ECO:0000313" key="2">
    <source>
        <dbReference type="EMBL" id="OEV34791.1"/>
    </source>
</evidence>
<reference evidence="3" key="4">
    <citation type="submission" date="2016-08" db="EMBL/GenBank/DDBJ databases">
        <title>Sequencing, assembly and comparative genomics of S. aureofaciens ATCC 10762.</title>
        <authorList>
            <person name="Gradnigo J.S."/>
            <person name="Johnson N."/>
            <person name="Somerville G.A."/>
        </authorList>
    </citation>
    <scope>NUCLEOTIDE SEQUENCE [LARGE SCALE GENOMIC DNA]</scope>
    <source>
        <strain evidence="3">ATCC 10762 / DSM 40127 / CCM 3239 / JCM 4008 / LMG 5968 / NBRC 12843 / NCIMB 8234 / A-377</strain>
    </source>
</reference>
<dbReference type="Proteomes" id="UP000610124">
    <property type="component" value="Unassembled WGS sequence"/>
</dbReference>
<keyword evidence="3" id="KW-1185">Reference proteome</keyword>
<evidence type="ECO:0000313" key="3">
    <source>
        <dbReference type="Proteomes" id="UP000037395"/>
    </source>
</evidence>
<reference evidence="2" key="3">
    <citation type="submission" date="2016-08" db="EMBL/GenBank/DDBJ databases">
        <title>Sequencing, Assembly and Comparative Genomics of S. aureofaciens ATCC 10762.</title>
        <authorList>
            <person name="Gradnigo J.S."/>
            <person name="Johnson N."/>
            <person name="Somerville G.A."/>
        </authorList>
    </citation>
    <scope>NUCLEOTIDE SEQUENCE [LARGE SCALE GENOMIC DNA]</scope>
    <source>
        <strain evidence="2">ATCC 10762</strain>
    </source>
</reference>
<dbReference type="EMBL" id="BMUB01000014">
    <property type="protein sequence ID" value="GGU92457.1"/>
    <property type="molecule type" value="Genomic_DNA"/>
</dbReference>
<evidence type="ECO:0000313" key="1">
    <source>
        <dbReference type="EMBL" id="GGU92457.1"/>
    </source>
</evidence>
<sequence>MARLLPGAYVEGYALAGDGTVQAHAWCSASDGTVLDPARDSAALAYLGVPMSWGFVRAFQQRTLTRTWFRGVLDQAVQARDAERILRSGVPLHGMLDCGHVPPAVEDAWSRPASLPGFRSVRGAGPTSAAACLT</sequence>
<organism evidence="2 3">
    <name type="scientific">Kitasatospora aureofaciens</name>
    <name type="common">Streptomyces aureofaciens</name>
    <dbReference type="NCBI Taxonomy" id="1894"/>
    <lineage>
        <taxon>Bacteria</taxon>
        <taxon>Bacillati</taxon>
        <taxon>Actinomycetota</taxon>
        <taxon>Actinomycetes</taxon>
        <taxon>Kitasatosporales</taxon>
        <taxon>Streptomycetaceae</taxon>
        <taxon>Kitasatospora</taxon>
    </lineage>
</organism>
<protein>
    <submittedName>
        <fullName evidence="2">Uncharacterized protein</fullName>
    </submittedName>
</protein>
<reference evidence="2 3" key="2">
    <citation type="submission" date="2014-07" db="EMBL/GenBank/DDBJ databases">
        <authorList>
            <person name="Zhang J.E."/>
            <person name="Yang H."/>
            <person name="Guo J."/>
            <person name="Deng Z."/>
            <person name="Luo H."/>
            <person name="Luo M."/>
            <person name="Zhao B."/>
        </authorList>
    </citation>
    <scope>NUCLEOTIDE SEQUENCE [LARGE SCALE GENOMIC DNA]</scope>
    <source>
        <strain evidence="2">ATCC 10762</strain>
        <strain evidence="3">ATCC 10762 / DSM 40127 / CCM 3239 / JCM 4008 / LMG 5968 / NBRC 12843 / NCIMB 8234 / A-377</strain>
    </source>
</reference>
<gene>
    <name evidence="1" type="ORF">GCM10010502_52400</name>
    <name evidence="2" type="ORF">HS99_0009955</name>
</gene>
<dbReference type="GeneID" id="97488237"/>
<reference evidence="1" key="1">
    <citation type="journal article" date="2014" name="Int. J. Syst. Evol. Microbiol.">
        <title>Complete genome sequence of Corynebacterium casei LMG S-19264T (=DSM 44701T), isolated from a smear-ripened cheese.</title>
        <authorList>
            <consortium name="US DOE Joint Genome Institute (JGI-PGF)"/>
            <person name="Walter F."/>
            <person name="Albersmeier A."/>
            <person name="Kalinowski J."/>
            <person name="Ruckert C."/>
        </authorList>
    </citation>
    <scope>NUCLEOTIDE SEQUENCE</scope>
    <source>
        <strain evidence="1">JCM 4434</strain>
    </source>
</reference>
<reference evidence="1" key="5">
    <citation type="submission" date="2020-09" db="EMBL/GenBank/DDBJ databases">
        <authorList>
            <person name="Sun Q."/>
            <person name="Ohkuma M."/>
        </authorList>
    </citation>
    <scope>NUCLEOTIDE SEQUENCE</scope>
    <source>
        <strain evidence="1">JCM 4434</strain>
    </source>
</reference>
<accession>A0A1E7N294</accession>
<dbReference type="AlphaFoldDB" id="A0A1E7N294"/>
<accession>A0A8H9HVU3</accession>
<proteinExistence type="predicted"/>
<name>A0A1E7N294_KITAU</name>
<dbReference type="RefSeq" id="WP_030557008.1">
    <property type="nucleotide sequence ID" value="NZ_BMUB01000014.1"/>
</dbReference>
<dbReference type="EMBL" id="JPRF03000043">
    <property type="protein sequence ID" value="OEV34791.1"/>
    <property type="molecule type" value="Genomic_DNA"/>
</dbReference>
<dbReference type="Proteomes" id="UP000037395">
    <property type="component" value="Unassembled WGS sequence"/>
</dbReference>